<dbReference type="Proteomes" id="UP000008394">
    <property type="component" value="Chromosome"/>
</dbReference>
<sequence length="138" mass="15637">MNPIIAIADQANLAENLNLSSKLLPNLAHHRLRGSLTWFDAASGGFDRHRIAEDVGTLHPQKIEVRVSIDDDGPRDWPIMINIFERPFGIFELKTQWFLSHTTSMIVRASPIDWHALSKTQEETPPASACPFHVDEMR</sequence>
<evidence type="ECO:0000313" key="1">
    <source>
        <dbReference type="EMBL" id="AEK30323.1"/>
    </source>
</evidence>
<reference evidence="1 2" key="1">
    <citation type="journal article" date="2011" name="J. Bacteriol.">
        <title>Genome Sequence of the Probiotic Strain Bifidobacterium animalis subsp. lactis CNCM I-2494.</title>
        <authorList>
            <person name="Chervaux C."/>
            <person name="Grimaldi C."/>
            <person name="Bolotin A."/>
            <person name="Quinquis B."/>
            <person name="Legrain-Raspaud S."/>
            <person name="van Hylckama Vlieg J.E."/>
            <person name="Denariaz G."/>
            <person name="Smokvina T."/>
        </authorList>
    </citation>
    <scope>NUCLEOTIDE SEQUENCE [LARGE SCALE GENOMIC DNA]</scope>
    <source>
        <strain evidence="1 2">CNCM I-2494</strain>
    </source>
</reference>
<dbReference type="AlphaFoldDB" id="A0A806FIJ2"/>
<proteinExistence type="predicted"/>
<protein>
    <submittedName>
        <fullName evidence="1">Uncharacterized protein</fullName>
    </submittedName>
</protein>
<dbReference type="EMBL" id="CP002915">
    <property type="protein sequence ID" value="AEK30323.1"/>
    <property type="molecule type" value="Genomic_DNA"/>
</dbReference>
<dbReference type="KEGG" id="bnm:BALAC2494_02029"/>
<gene>
    <name evidence="1" type="ORF">BALAC2494_02029</name>
</gene>
<evidence type="ECO:0000313" key="2">
    <source>
        <dbReference type="Proteomes" id="UP000008394"/>
    </source>
</evidence>
<accession>A0A806FIJ2</accession>
<name>A0A806FIJ2_BIFAN</name>
<organism evidence="1 2">
    <name type="scientific">Bifidobacterium animalis subsp. lactis CNCM I-2494</name>
    <dbReference type="NCBI Taxonomy" id="1042403"/>
    <lineage>
        <taxon>Bacteria</taxon>
        <taxon>Bacillati</taxon>
        <taxon>Actinomycetota</taxon>
        <taxon>Actinomycetes</taxon>
        <taxon>Bifidobacteriales</taxon>
        <taxon>Bifidobacteriaceae</taxon>
        <taxon>Bifidobacterium</taxon>
    </lineage>
</organism>